<keyword evidence="3" id="KW-1185">Reference proteome</keyword>
<evidence type="ECO:0000313" key="3">
    <source>
        <dbReference type="Proteomes" id="UP000825729"/>
    </source>
</evidence>
<dbReference type="InterPro" id="IPR015943">
    <property type="entry name" value="WD40/YVTN_repeat-like_dom_sf"/>
</dbReference>
<dbReference type="Gene3D" id="2.130.10.10">
    <property type="entry name" value="YVTN repeat-like/Quinoprotein amine dehydrogenase"/>
    <property type="match status" value="1"/>
</dbReference>
<reference evidence="2 3" key="1">
    <citation type="submission" date="2021-07" db="EMBL/GenBank/DDBJ databases">
        <title>The Aristolochia fimbriata genome: insights into angiosperm evolution, floral development and chemical biosynthesis.</title>
        <authorList>
            <person name="Jiao Y."/>
        </authorList>
    </citation>
    <scope>NUCLEOTIDE SEQUENCE [LARGE SCALE GENOMIC DNA]</scope>
    <source>
        <strain evidence="2">IBCAS-2021</strain>
        <tissue evidence="2">Leaf</tissue>
    </source>
</reference>
<dbReference type="Pfam" id="PF00400">
    <property type="entry name" value="WD40"/>
    <property type="match status" value="1"/>
</dbReference>
<keyword evidence="1" id="KW-0853">WD repeat</keyword>
<dbReference type="InterPro" id="IPR001680">
    <property type="entry name" value="WD40_rpt"/>
</dbReference>
<name>A0AAV7E9U2_ARIFI</name>
<dbReference type="SUPFAM" id="SSF50978">
    <property type="entry name" value="WD40 repeat-like"/>
    <property type="match status" value="1"/>
</dbReference>
<evidence type="ECO:0000256" key="1">
    <source>
        <dbReference type="PROSITE-ProRule" id="PRU00221"/>
    </source>
</evidence>
<feature type="repeat" description="WD" evidence="1">
    <location>
        <begin position="71"/>
        <end position="91"/>
    </location>
</feature>
<organism evidence="2 3">
    <name type="scientific">Aristolochia fimbriata</name>
    <name type="common">White veined hardy Dutchman's pipe vine</name>
    <dbReference type="NCBI Taxonomy" id="158543"/>
    <lineage>
        <taxon>Eukaryota</taxon>
        <taxon>Viridiplantae</taxon>
        <taxon>Streptophyta</taxon>
        <taxon>Embryophyta</taxon>
        <taxon>Tracheophyta</taxon>
        <taxon>Spermatophyta</taxon>
        <taxon>Magnoliopsida</taxon>
        <taxon>Magnoliidae</taxon>
        <taxon>Piperales</taxon>
        <taxon>Aristolochiaceae</taxon>
        <taxon>Aristolochia</taxon>
    </lineage>
</organism>
<proteinExistence type="predicted"/>
<accession>A0AAV7E9U2</accession>
<dbReference type="InterPro" id="IPR036322">
    <property type="entry name" value="WD40_repeat_dom_sf"/>
</dbReference>
<gene>
    <name evidence="2" type="ORF">H6P81_011738</name>
</gene>
<protein>
    <submittedName>
        <fullName evidence="2">Uncharacterized protein</fullName>
    </submittedName>
</protein>
<comment type="caution">
    <text evidence="2">The sequence shown here is derived from an EMBL/GenBank/DDBJ whole genome shotgun (WGS) entry which is preliminary data.</text>
</comment>
<dbReference type="EMBL" id="JAINDJ010000005">
    <property type="protein sequence ID" value="KAG9445610.1"/>
    <property type="molecule type" value="Genomic_DNA"/>
</dbReference>
<dbReference type="AlphaFoldDB" id="A0AAV7E9U2"/>
<sequence length="107" mass="12440">MRSRARERVVEIVPDIITVPQRWNDLYSSLDCSIKVWKLRKANLCVNIRPLLRGPQSTLNRPSTAFKPCLFSPDRHWIASASFDKSMKLWNGTTGMFMVFLTRENIN</sequence>
<dbReference type="Proteomes" id="UP000825729">
    <property type="component" value="Unassembled WGS sequence"/>
</dbReference>
<evidence type="ECO:0000313" key="2">
    <source>
        <dbReference type="EMBL" id="KAG9445610.1"/>
    </source>
</evidence>
<dbReference type="PROSITE" id="PS50082">
    <property type="entry name" value="WD_REPEATS_2"/>
    <property type="match status" value="1"/>
</dbReference>